<organism evidence="2 3">
    <name type="scientific">Anaerocolumna xylanovorans DSM 12503</name>
    <dbReference type="NCBI Taxonomy" id="1121345"/>
    <lineage>
        <taxon>Bacteria</taxon>
        <taxon>Bacillati</taxon>
        <taxon>Bacillota</taxon>
        <taxon>Clostridia</taxon>
        <taxon>Lachnospirales</taxon>
        <taxon>Lachnospiraceae</taxon>
        <taxon>Anaerocolumna</taxon>
    </lineage>
</organism>
<dbReference type="PROSITE" id="PS50052">
    <property type="entry name" value="GUANYLATE_KINASE_2"/>
    <property type="match status" value="1"/>
</dbReference>
<dbReference type="Gene3D" id="3.40.50.300">
    <property type="entry name" value="P-loop containing nucleotide triphosphate hydrolases"/>
    <property type="match status" value="1"/>
</dbReference>
<keyword evidence="2" id="KW-0418">Kinase</keyword>
<name>A0A1M7YKG2_9FIRM</name>
<dbReference type="SMART" id="SM00072">
    <property type="entry name" value="GuKc"/>
    <property type="match status" value="1"/>
</dbReference>
<dbReference type="InterPro" id="IPR027417">
    <property type="entry name" value="P-loop_NTPase"/>
</dbReference>
<dbReference type="SUPFAM" id="SSF52540">
    <property type="entry name" value="P-loop containing nucleoside triphosphate hydrolases"/>
    <property type="match status" value="1"/>
</dbReference>
<dbReference type="STRING" id="1121345.SAMN02745217_03964"/>
<evidence type="ECO:0000313" key="3">
    <source>
        <dbReference type="Proteomes" id="UP000184612"/>
    </source>
</evidence>
<evidence type="ECO:0000259" key="1">
    <source>
        <dbReference type="PROSITE" id="PS50052"/>
    </source>
</evidence>
<dbReference type="PROSITE" id="PS00856">
    <property type="entry name" value="GUANYLATE_KINASE_1"/>
    <property type="match status" value="1"/>
</dbReference>
<dbReference type="EMBL" id="FRFD01000012">
    <property type="protein sequence ID" value="SHO53104.1"/>
    <property type="molecule type" value="Genomic_DNA"/>
</dbReference>
<keyword evidence="3" id="KW-1185">Reference proteome</keyword>
<evidence type="ECO:0000313" key="2">
    <source>
        <dbReference type="EMBL" id="SHO53104.1"/>
    </source>
</evidence>
<sequence>MDKSMHRLFVVMGKSSSGKDTVFKEITHMAELPLKTIVGYTTRPIRDGEKNGEEYFFVSKAELSACKKENRVIEHRAYDTMHGVWDYFTVDDGQIDLEKGSSIMIGTLESYRQIRKYFGEERVYPVYLEVEDGLRLERALSRERTQKNPKYAELCRRYLADEEDFKEEYLRELGIGKRYSNEDSKRCIEEITRDIRANMGN</sequence>
<dbReference type="InterPro" id="IPR020590">
    <property type="entry name" value="Guanylate_kinase_CS"/>
</dbReference>
<reference evidence="2 3" key="1">
    <citation type="submission" date="2016-12" db="EMBL/GenBank/DDBJ databases">
        <authorList>
            <person name="Song W.-J."/>
            <person name="Kurnit D.M."/>
        </authorList>
    </citation>
    <scope>NUCLEOTIDE SEQUENCE [LARGE SCALE GENOMIC DNA]</scope>
    <source>
        <strain evidence="2 3">DSM 12503</strain>
    </source>
</reference>
<dbReference type="InterPro" id="IPR008145">
    <property type="entry name" value="GK/Ca_channel_bsu"/>
</dbReference>
<proteinExistence type="predicted"/>
<dbReference type="AlphaFoldDB" id="A0A1M7YKG2"/>
<protein>
    <submittedName>
        <fullName evidence="2">Guanylate kinase</fullName>
    </submittedName>
</protein>
<dbReference type="GO" id="GO:0016301">
    <property type="term" value="F:kinase activity"/>
    <property type="evidence" value="ECO:0007669"/>
    <property type="project" value="UniProtKB-KW"/>
</dbReference>
<dbReference type="InterPro" id="IPR008144">
    <property type="entry name" value="Guanylate_kin-like_dom"/>
</dbReference>
<dbReference type="Pfam" id="PF00625">
    <property type="entry name" value="Guanylate_kin"/>
    <property type="match status" value="1"/>
</dbReference>
<keyword evidence="2" id="KW-0808">Transferase</keyword>
<accession>A0A1M7YKG2</accession>
<dbReference type="Proteomes" id="UP000184612">
    <property type="component" value="Unassembled WGS sequence"/>
</dbReference>
<feature type="domain" description="Guanylate kinase-like" evidence="1">
    <location>
        <begin position="6"/>
        <end position="196"/>
    </location>
</feature>
<gene>
    <name evidence="2" type="ORF">SAMN02745217_03964</name>
</gene>